<dbReference type="PANTHER" id="PTHR30032:SF4">
    <property type="entry name" value="AMIDASE ENHANCER"/>
    <property type="match status" value="1"/>
</dbReference>
<name>A0A6I0F2E4_9FIRM</name>
<protein>
    <submittedName>
        <fullName evidence="3">SpoIID/LytB domain-containing protein</fullName>
    </submittedName>
</protein>
<dbReference type="AlphaFoldDB" id="A0A6I0F2E4"/>
<reference evidence="3 4" key="1">
    <citation type="submission" date="2019-10" db="EMBL/GenBank/DDBJ databases">
        <title>Whole-genome sequence of the extremophile Heliorestis acidaminivorans DSM 24790.</title>
        <authorList>
            <person name="Kyndt J.A."/>
            <person name="Meyer T.E."/>
        </authorList>
    </citation>
    <scope>NUCLEOTIDE SEQUENCE [LARGE SCALE GENOMIC DNA]</scope>
    <source>
        <strain evidence="3 4">DSM 24790</strain>
    </source>
</reference>
<dbReference type="InterPro" id="IPR051922">
    <property type="entry name" value="Bact_Sporulation_Assoc"/>
</dbReference>
<dbReference type="InterPro" id="IPR013693">
    <property type="entry name" value="SpoIID/LytB_N"/>
</dbReference>
<dbReference type="PANTHER" id="PTHR30032">
    <property type="entry name" value="N-ACETYLMURAMOYL-L-ALANINE AMIDASE-RELATED"/>
    <property type="match status" value="1"/>
</dbReference>
<evidence type="ECO:0000256" key="1">
    <source>
        <dbReference type="SAM" id="MobiDB-lite"/>
    </source>
</evidence>
<accession>A0A6I0F2E4</accession>
<evidence type="ECO:0000313" key="4">
    <source>
        <dbReference type="Proteomes" id="UP000468766"/>
    </source>
</evidence>
<dbReference type="InterPro" id="IPR013486">
    <property type="entry name" value="SpoIID/LytB"/>
</dbReference>
<dbReference type="GO" id="GO:0030435">
    <property type="term" value="P:sporulation resulting in formation of a cellular spore"/>
    <property type="evidence" value="ECO:0007669"/>
    <property type="project" value="InterPro"/>
</dbReference>
<dbReference type="EMBL" id="WBXO01000013">
    <property type="protein sequence ID" value="KAB2951255.1"/>
    <property type="molecule type" value="Genomic_DNA"/>
</dbReference>
<organism evidence="3 4">
    <name type="scientific">Heliorestis acidaminivorans</name>
    <dbReference type="NCBI Taxonomy" id="553427"/>
    <lineage>
        <taxon>Bacteria</taxon>
        <taxon>Bacillati</taxon>
        <taxon>Bacillota</taxon>
        <taxon>Clostridia</taxon>
        <taxon>Eubacteriales</taxon>
        <taxon>Heliobacteriaceae</taxon>
        <taxon>Heliorestis</taxon>
    </lineage>
</organism>
<dbReference type="GO" id="GO:0030288">
    <property type="term" value="C:outer membrane-bounded periplasmic space"/>
    <property type="evidence" value="ECO:0007669"/>
    <property type="project" value="TreeGrafter"/>
</dbReference>
<dbReference type="Proteomes" id="UP000468766">
    <property type="component" value="Unassembled WGS sequence"/>
</dbReference>
<keyword evidence="4" id="KW-1185">Reference proteome</keyword>
<dbReference type="NCBIfam" id="TIGR02669">
    <property type="entry name" value="SpoIID_LytB"/>
    <property type="match status" value="1"/>
</dbReference>
<evidence type="ECO:0000259" key="2">
    <source>
        <dbReference type="Pfam" id="PF08486"/>
    </source>
</evidence>
<sequence length="509" mass="55638">MGKAQRKEWLYGLVILLSLCFIIMPLSLAEAEDIPKVRVLISQPVTAEIKISSGTYQLIDEQTGLTINDSTDSGSWRITLAGHSLRIEKDGQALARTYQGPIYLHGMDRQENILEINGKKYRGNLRIYAPISQEQSGLIIINELDLESYLYGVVGLEMGFSAPTEALRAQAVVSRSYALYHLRIRQQSNTLFDLRADTSSQVYRGLEGERPNILQVVDDTKGQVINYDGRVIEAVFHSNAGGKTESSQYVWNEGRPYLLSVATPEDSYAEEFSTATTAAYRWRKTITAQEIADRTRAVTGRDPGIVTDLRIVETSPTGRVTNLEVIGTKGKVSVGRLQVRAVVDSPSTLFTLESTNPSNTSNSANTSNTAKSPNQVTGNPTGNSIINVISASESTQTYTIRDAAFYIIGADNMIRQGTANQELYVLGREGLTKAGNTSTSPGTGSQHTVGTSQSFVLTGFGFGHGVGMSQWGAMGMSQKGKTYQEIVKHYYSGGRQDSRLQIVGDWGTR</sequence>
<dbReference type="RefSeq" id="WP_151621602.1">
    <property type="nucleotide sequence ID" value="NZ_WBXO01000013.1"/>
</dbReference>
<evidence type="ECO:0000313" key="3">
    <source>
        <dbReference type="EMBL" id="KAB2951255.1"/>
    </source>
</evidence>
<dbReference type="Pfam" id="PF08486">
    <property type="entry name" value="SpoIID"/>
    <property type="match status" value="1"/>
</dbReference>
<proteinExistence type="predicted"/>
<feature type="region of interest" description="Disordered" evidence="1">
    <location>
        <begin position="351"/>
        <end position="380"/>
    </location>
</feature>
<gene>
    <name evidence="3" type="ORF">F9B85_12875</name>
</gene>
<dbReference type="OrthoDB" id="9794671at2"/>
<comment type="caution">
    <text evidence="3">The sequence shown here is derived from an EMBL/GenBank/DDBJ whole genome shotgun (WGS) entry which is preliminary data.</text>
</comment>
<feature type="domain" description="Sporulation stage II protein D amidase enhancer LytB N-terminal" evidence="2">
    <location>
        <begin position="135"/>
        <end position="227"/>
    </location>
</feature>
<feature type="compositionally biased region" description="Low complexity" evidence="1">
    <location>
        <begin position="354"/>
        <end position="374"/>
    </location>
</feature>